<organism evidence="1 2">
    <name type="scientific">Batillaria attramentaria</name>
    <dbReference type="NCBI Taxonomy" id="370345"/>
    <lineage>
        <taxon>Eukaryota</taxon>
        <taxon>Metazoa</taxon>
        <taxon>Spiralia</taxon>
        <taxon>Lophotrochozoa</taxon>
        <taxon>Mollusca</taxon>
        <taxon>Gastropoda</taxon>
        <taxon>Caenogastropoda</taxon>
        <taxon>Sorbeoconcha</taxon>
        <taxon>Cerithioidea</taxon>
        <taxon>Batillariidae</taxon>
        <taxon>Batillaria</taxon>
    </lineage>
</organism>
<proteinExistence type="predicted"/>
<reference evidence="1 2" key="1">
    <citation type="journal article" date="2023" name="Sci. Data">
        <title>Genome assembly of the Korean intertidal mud-creeper Batillaria attramentaria.</title>
        <authorList>
            <person name="Patra A.K."/>
            <person name="Ho P.T."/>
            <person name="Jun S."/>
            <person name="Lee S.J."/>
            <person name="Kim Y."/>
            <person name="Won Y.J."/>
        </authorList>
    </citation>
    <scope>NUCLEOTIDE SEQUENCE [LARGE SCALE GENOMIC DNA]</scope>
    <source>
        <strain evidence="1">Wonlab-2016</strain>
    </source>
</reference>
<keyword evidence="2" id="KW-1185">Reference proteome</keyword>
<name>A0ABD0K5D2_9CAEN</name>
<evidence type="ECO:0000313" key="1">
    <source>
        <dbReference type="EMBL" id="KAK7482434.1"/>
    </source>
</evidence>
<comment type="caution">
    <text evidence="1">The sequence shown here is derived from an EMBL/GenBank/DDBJ whole genome shotgun (WGS) entry which is preliminary data.</text>
</comment>
<dbReference type="Proteomes" id="UP001519460">
    <property type="component" value="Unassembled WGS sequence"/>
</dbReference>
<dbReference type="EMBL" id="JACVVK020000245">
    <property type="protein sequence ID" value="KAK7482434.1"/>
    <property type="molecule type" value="Genomic_DNA"/>
</dbReference>
<protein>
    <submittedName>
        <fullName evidence="1">Uncharacterized protein</fullName>
    </submittedName>
</protein>
<dbReference type="AlphaFoldDB" id="A0ABD0K5D2"/>
<accession>A0ABD0K5D2</accession>
<evidence type="ECO:0000313" key="2">
    <source>
        <dbReference type="Proteomes" id="UP001519460"/>
    </source>
</evidence>
<gene>
    <name evidence="1" type="ORF">BaRGS_00026356</name>
</gene>
<sequence>MHLVSCQSVGMRCCEEEESPLTICPSAASVDREGAVRAGKPLQHPAKHCEAVTVTVKCERVLLSCRLSESGCKARGEVPRGVSVCMKTICMQMKMT</sequence>